<organism evidence="2 3">
    <name type="scientific">Paenibacillus amylolyticus</name>
    <dbReference type="NCBI Taxonomy" id="1451"/>
    <lineage>
        <taxon>Bacteria</taxon>
        <taxon>Bacillati</taxon>
        <taxon>Bacillota</taxon>
        <taxon>Bacilli</taxon>
        <taxon>Bacillales</taxon>
        <taxon>Paenibacillaceae</taxon>
        <taxon>Paenibacillus</taxon>
    </lineage>
</organism>
<dbReference type="InterPro" id="IPR000182">
    <property type="entry name" value="GNAT_dom"/>
</dbReference>
<evidence type="ECO:0000259" key="1">
    <source>
        <dbReference type="PROSITE" id="PS51186"/>
    </source>
</evidence>
<accession>A0AAP5H0N8</accession>
<sequence length="284" mass="32330">MLYLVHDSTLLKRVQDLVGDRQGHVVMGGVLAGLQAGRVYVDHPDILGGVLIWARHEMFYWIGDPDDSLFHTQVKKLLREELLPEALRVGEEMLNLELLPTHGGSWDSTLQVTFAGKLGEGYRIPFTFNQIKFNHWLQQHACLDIPPQYQVSVIDATVLEEDTSGVIQEEILKFWYRVEDFIRYGLGTCVILDGQVVGTCLSVFVSDEHHEIGIHTYDALHRGQGLATAMATSYIRLCLERGYLPHWTTEDFRKDSIAIAQKLGFEKGKAYRVYYAPIQELLRT</sequence>
<feature type="domain" description="N-acetyltransferase" evidence="1">
    <location>
        <begin position="143"/>
        <end position="284"/>
    </location>
</feature>
<dbReference type="AlphaFoldDB" id="A0AAP5H0N8"/>
<dbReference type="EMBL" id="JAVDTR010000005">
    <property type="protein sequence ID" value="MDR6723732.1"/>
    <property type="molecule type" value="Genomic_DNA"/>
</dbReference>
<dbReference type="Proteomes" id="UP001254832">
    <property type="component" value="Unassembled WGS sequence"/>
</dbReference>
<proteinExistence type="predicted"/>
<reference evidence="2" key="1">
    <citation type="submission" date="2023-07" db="EMBL/GenBank/DDBJ databases">
        <title>Sorghum-associated microbial communities from plants grown in Nebraska, USA.</title>
        <authorList>
            <person name="Schachtman D."/>
        </authorList>
    </citation>
    <scope>NUCLEOTIDE SEQUENCE</scope>
    <source>
        <strain evidence="2">BE80</strain>
    </source>
</reference>
<dbReference type="Gene3D" id="3.40.630.30">
    <property type="match status" value="1"/>
</dbReference>
<name>A0AAP5H0N8_PAEAM</name>
<protein>
    <submittedName>
        <fullName evidence="2">GNAT superfamily N-acetyltransferase</fullName>
    </submittedName>
</protein>
<dbReference type="RefSeq" id="WP_310139212.1">
    <property type="nucleotide sequence ID" value="NZ_JAVDTR010000005.1"/>
</dbReference>
<dbReference type="Pfam" id="PF12746">
    <property type="entry name" value="GNAT_acetyltran"/>
    <property type="match status" value="1"/>
</dbReference>
<comment type="caution">
    <text evidence="2">The sequence shown here is derived from an EMBL/GenBank/DDBJ whole genome shotgun (WGS) entry which is preliminary data.</text>
</comment>
<dbReference type="PANTHER" id="PTHR31143:SF2">
    <property type="entry name" value="FR47-LIKE DOMAIN-CONTAINING PROTEIN-RELATED"/>
    <property type="match status" value="1"/>
</dbReference>
<dbReference type="SUPFAM" id="SSF55729">
    <property type="entry name" value="Acyl-CoA N-acyltransferases (Nat)"/>
    <property type="match status" value="1"/>
</dbReference>
<dbReference type="InterPro" id="IPR016181">
    <property type="entry name" value="Acyl_CoA_acyltransferase"/>
</dbReference>
<dbReference type="InterPro" id="IPR027365">
    <property type="entry name" value="GNAT_acetyltra_YdfB-like"/>
</dbReference>
<dbReference type="GO" id="GO:0016747">
    <property type="term" value="F:acyltransferase activity, transferring groups other than amino-acyl groups"/>
    <property type="evidence" value="ECO:0007669"/>
    <property type="project" value="InterPro"/>
</dbReference>
<dbReference type="PROSITE" id="PS51186">
    <property type="entry name" value="GNAT"/>
    <property type="match status" value="1"/>
</dbReference>
<dbReference type="PANTHER" id="PTHR31143">
    <property type="match status" value="1"/>
</dbReference>
<evidence type="ECO:0000313" key="3">
    <source>
        <dbReference type="Proteomes" id="UP001254832"/>
    </source>
</evidence>
<evidence type="ECO:0000313" key="2">
    <source>
        <dbReference type="EMBL" id="MDR6723732.1"/>
    </source>
</evidence>
<gene>
    <name evidence="2" type="ORF">J2W91_002194</name>
</gene>